<protein>
    <submittedName>
        <fullName evidence="1">Uncharacterized protein</fullName>
    </submittedName>
</protein>
<keyword evidence="2" id="KW-1185">Reference proteome</keyword>
<accession>A0A9X0CEJ7</accession>
<evidence type="ECO:0000313" key="2">
    <source>
        <dbReference type="Proteomes" id="UP001163046"/>
    </source>
</evidence>
<gene>
    <name evidence="1" type="ORF">OS493_020039</name>
</gene>
<dbReference type="Proteomes" id="UP001163046">
    <property type="component" value="Unassembled WGS sequence"/>
</dbReference>
<name>A0A9X0CEJ7_9CNID</name>
<organism evidence="1 2">
    <name type="scientific">Desmophyllum pertusum</name>
    <dbReference type="NCBI Taxonomy" id="174260"/>
    <lineage>
        <taxon>Eukaryota</taxon>
        <taxon>Metazoa</taxon>
        <taxon>Cnidaria</taxon>
        <taxon>Anthozoa</taxon>
        <taxon>Hexacorallia</taxon>
        <taxon>Scleractinia</taxon>
        <taxon>Caryophylliina</taxon>
        <taxon>Caryophylliidae</taxon>
        <taxon>Desmophyllum</taxon>
    </lineage>
</organism>
<reference evidence="1" key="1">
    <citation type="submission" date="2023-01" db="EMBL/GenBank/DDBJ databases">
        <title>Genome assembly of the deep-sea coral Lophelia pertusa.</title>
        <authorList>
            <person name="Herrera S."/>
            <person name="Cordes E."/>
        </authorList>
    </citation>
    <scope>NUCLEOTIDE SEQUENCE</scope>
    <source>
        <strain evidence="1">USNM1676648</strain>
        <tissue evidence="1">Polyp</tissue>
    </source>
</reference>
<dbReference type="AlphaFoldDB" id="A0A9X0CEJ7"/>
<dbReference type="EMBL" id="MU827789">
    <property type="protein sequence ID" value="KAJ7331254.1"/>
    <property type="molecule type" value="Genomic_DNA"/>
</dbReference>
<proteinExistence type="predicted"/>
<sequence>MSLRTDMLAGRSLLATMINWEMNLIRCLLLLKNRFGQLVKNTQQIESVIGSFIQLYSSINDHLMKNVEQLEETVAEGAHN</sequence>
<comment type="caution">
    <text evidence="1">The sequence shown here is derived from an EMBL/GenBank/DDBJ whole genome shotgun (WGS) entry which is preliminary data.</text>
</comment>
<dbReference type="OrthoDB" id="10510682at2759"/>
<evidence type="ECO:0000313" key="1">
    <source>
        <dbReference type="EMBL" id="KAJ7331254.1"/>
    </source>
</evidence>